<dbReference type="InterPro" id="IPR051021">
    <property type="entry name" value="Mito_Ser/Thr_phosphatase"/>
</dbReference>
<dbReference type="GO" id="GO:0016787">
    <property type="term" value="F:hydrolase activity"/>
    <property type="evidence" value="ECO:0007669"/>
    <property type="project" value="UniProtKB-KW"/>
</dbReference>
<dbReference type="EMBL" id="CABVGX010000005">
    <property type="protein sequence ID" value="VVM56675.1"/>
    <property type="molecule type" value="Genomic_DNA"/>
</dbReference>
<dbReference type="CDD" id="cd07067">
    <property type="entry name" value="HP_PGM_like"/>
    <property type="match status" value="1"/>
</dbReference>
<evidence type="ECO:0000313" key="2">
    <source>
        <dbReference type="EMBL" id="VVM56675.1"/>
    </source>
</evidence>
<keyword evidence="1" id="KW-0378">Hydrolase</keyword>
<name>A0A5E6QWX6_PSEFL</name>
<sequence>MRRVPDQPGNLWQQGCNEHFKQAYVFSLTAHRHPHNLAKPSTYRDDADVGSIYLIRHGQASFGADDYDVLSPTGIRQAEILGQHLAGIGVSLDRCVAGDLRRQQHTAASALEQYAAVGLPVPPLETDPAFNEFDADAVIRALLPAMLDDEPEALDILRNAAQNRAEFQRIFALIIERWLAGTYDTPGLESWLGFVERVQGGLHRILEQADNTQKIAVFTSGGTITALLHLITQMPAKQAFGLNWQIVNTSLNQLKFRGREVSLASFNSFAHLQLLKAPDLITFR</sequence>
<organism evidence="2 3">
    <name type="scientific">Pseudomonas fluorescens</name>
    <dbReference type="NCBI Taxonomy" id="294"/>
    <lineage>
        <taxon>Bacteria</taxon>
        <taxon>Pseudomonadati</taxon>
        <taxon>Pseudomonadota</taxon>
        <taxon>Gammaproteobacteria</taxon>
        <taxon>Pseudomonadales</taxon>
        <taxon>Pseudomonadaceae</taxon>
        <taxon>Pseudomonas</taxon>
    </lineage>
</organism>
<dbReference type="Gene3D" id="3.40.50.1240">
    <property type="entry name" value="Phosphoglycerate mutase-like"/>
    <property type="match status" value="1"/>
</dbReference>
<accession>A0A5E6QWX6</accession>
<proteinExistence type="predicted"/>
<evidence type="ECO:0000256" key="1">
    <source>
        <dbReference type="ARBA" id="ARBA00022801"/>
    </source>
</evidence>
<dbReference type="InterPro" id="IPR029033">
    <property type="entry name" value="His_PPase_superfam"/>
</dbReference>
<dbReference type="SUPFAM" id="SSF53254">
    <property type="entry name" value="Phosphoglycerate mutase-like"/>
    <property type="match status" value="1"/>
</dbReference>
<dbReference type="AlphaFoldDB" id="A0A5E6QWX6"/>
<evidence type="ECO:0008006" key="4">
    <source>
        <dbReference type="Google" id="ProtNLM"/>
    </source>
</evidence>
<dbReference type="Pfam" id="PF00300">
    <property type="entry name" value="His_Phos_1"/>
    <property type="match status" value="1"/>
</dbReference>
<dbReference type="Proteomes" id="UP000325607">
    <property type="component" value="Unassembled WGS sequence"/>
</dbReference>
<gene>
    <name evidence="2" type="ORF">PS645_01042</name>
</gene>
<dbReference type="PANTHER" id="PTHR20935">
    <property type="entry name" value="PHOSPHOGLYCERATE MUTASE-RELATED"/>
    <property type="match status" value="1"/>
</dbReference>
<dbReference type="PANTHER" id="PTHR20935:SF0">
    <property type="entry name" value="SERINE_THREONINE-PROTEIN PHOSPHATASE PGAM5, MITOCHONDRIAL"/>
    <property type="match status" value="1"/>
</dbReference>
<dbReference type="SMART" id="SM00855">
    <property type="entry name" value="PGAM"/>
    <property type="match status" value="1"/>
</dbReference>
<evidence type="ECO:0000313" key="3">
    <source>
        <dbReference type="Proteomes" id="UP000325607"/>
    </source>
</evidence>
<reference evidence="2 3" key="1">
    <citation type="submission" date="2019-09" db="EMBL/GenBank/DDBJ databases">
        <authorList>
            <person name="Chandra G."/>
            <person name="Truman W A."/>
        </authorList>
    </citation>
    <scope>NUCLEOTIDE SEQUENCE [LARGE SCALE GENOMIC DNA]</scope>
    <source>
        <strain evidence="2">PS645</strain>
    </source>
</reference>
<dbReference type="InterPro" id="IPR013078">
    <property type="entry name" value="His_Pase_superF_clade-1"/>
</dbReference>
<protein>
    <recommendedName>
        <fullName evidence="4">Histidine phosphatase family protein</fullName>
    </recommendedName>
</protein>